<evidence type="ECO:0000313" key="1">
    <source>
        <dbReference type="EMBL" id="KAH3661901.1"/>
    </source>
</evidence>
<reference evidence="1" key="1">
    <citation type="journal article" date="2021" name="Open Biol.">
        <title>Shared evolutionary footprints suggest mitochondrial oxidative damage underlies multiple complex I losses in fungi.</title>
        <authorList>
            <person name="Schikora-Tamarit M.A."/>
            <person name="Marcet-Houben M."/>
            <person name="Nosek J."/>
            <person name="Gabaldon T."/>
        </authorList>
    </citation>
    <scope>NUCLEOTIDE SEQUENCE</scope>
    <source>
        <strain evidence="1">CBS6075</strain>
    </source>
</reference>
<sequence length="294" mass="32061">MATWSDPLVTTIGKNDLLSKVIVYDSCTTVSKFSILGYMSSGEMVPEVMITEEKRSKTGFMASDASRQANRKIGFGTVAFSVSYGSRIRTNPVSYVETKVPNVAISFRAINSSISTTSNVLTSSDSRSEQNRNGFLSINVNCFKCCRNETGVSLMTCRTFILVLRYSINLLRNETKCSARRILPGTASLKTSSESTGLTMNASSFVLEISVSRSPSTSFSYSSWSRLLSVFLTSSTFFARALAPLLALFRTSSVRSSERDSMQTLSILCASSKMMILSLESSLETLSAILGSNK</sequence>
<proteinExistence type="predicted"/>
<keyword evidence="2" id="KW-1185">Reference proteome</keyword>
<organism evidence="1 2">
    <name type="scientific">Ogataea philodendri</name>
    <dbReference type="NCBI Taxonomy" id="1378263"/>
    <lineage>
        <taxon>Eukaryota</taxon>
        <taxon>Fungi</taxon>
        <taxon>Dikarya</taxon>
        <taxon>Ascomycota</taxon>
        <taxon>Saccharomycotina</taxon>
        <taxon>Pichiomycetes</taxon>
        <taxon>Pichiales</taxon>
        <taxon>Pichiaceae</taxon>
        <taxon>Ogataea</taxon>
    </lineage>
</organism>
<gene>
    <name evidence="1" type="ORF">OGAPHI_006080</name>
</gene>
<evidence type="ECO:0000313" key="2">
    <source>
        <dbReference type="Proteomes" id="UP000769157"/>
    </source>
</evidence>
<name>A0A9P8NZ47_9ASCO</name>
<dbReference type="RefSeq" id="XP_046059005.1">
    <property type="nucleotide sequence ID" value="XM_046207331.1"/>
</dbReference>
<accession>A0A9P8NZ47</accession>
<reference evidence="1" key="2">
    <citation type="submission" date="2021-01" db="EMBL/GenBank/DDBJ databases">
        <authorList>
            <person name="Schikora-Tamarit M.A."/>
        </authorList>
    </citation>
    <scope>NUCLEOTIDE SEQUENCE</scope>
    <source>
        <strain evidence="1">CBS6075</strain>
    </source>
</reference>
<dbReference type="EMBL" id="JAEUBE010000414">
    <property type="protein sequence ID" value="KAH3661901.1"/>
    <property type="molecule type" value="Genomic_DNA"/>
</dbReference>
<dbReference type="GeneID" id="70238044"/>
<dbReference type="AlphaFoldDB" id="A0A9P8NZ47"/>
<protein>
    <submittedName>
        <fullName evidence="1">Uncharacterized protein</fullName>
    </submittedName>
</protein>
<comment type="caution">
    <text evidence="1">The sequence shown here is derived from an EMBL/GenBank/DDBJ whole genome shotgun (WGS) entry which is preliminary data.</text>
</comment>
<dbReference type="Proteomes" id="UP000769157">
    <property type="component" value="Unassembled WGS sequence"/>
</dbReference>